<evidence type="ECO:0000313" key="1">
    <source>
        <dbReference type="EMBL" id="CAB4122552.1"/>
    </source>
</evidence>
<sequence>MGFISKCQLVWAGWGFSCALNAIGANKMFEASVLGLLAVLNLLLAHKSPHL</sequence>
<reference evidence="1" key="1">
    <citation type="submission" date="2020-04" db="EMBL/GenBank/DDBJ databases">
        <authorList>
            <person name="Chiriac C."/>
            <person name="Salcher M."/>
            <person name="Ghai R."/>
            <person name="Kavagutti S V."/>
        </authorList>
    </citation>
    <scope>NUCLEOTIDE SEQUENCE</scope>
</reference>
<name>A0A6J5KMX7_9CAUD</name>
<gene>
    <name evidence="1" type="ORF">UFOVP28_13</name>
</gene>
<protein>
    <submittedName>
        <fullName evidence="1">Uncharacterized protein</fullName>
    </submittedName>
</protein>
<proteinExistence type="predicted"/>
<dbReference type="PROSITE" id="PS51257">
    <property type="entry name" value="PROKAR_LIPOPROTEIN"/>
    <property type="match status" value="1"/>
</dbReference>
<accession>A0A6J5KMX7</accession>
<organism evidence="1">
    <name type="scientific">uncultured Caudovirales phage</name>
    <dbReference type="NCBI Taxonomy" id="2100421"/>
    <lineage>
        <taxon>Viruses</taxon>
        <taxon>Duplodnaviria</taxon>
        <taxon>Heunggongvirae</taxon>
        <taxon>Uroviricota</taxon>
        <taxon>Caudoviricetes</taxon>
        <taxon>Peduoviridae</taxon>
        <taxon>Maltschvirus</taxon>
        <taxon>Maltschvirus maltsch</taxon>
    </lineage>
</organism>
<dbReference type="EMBL" id="LR796165">
    <property type="protein sequence ID" value="CAB4122552.1"/>
    <property type="molecule type" value="Genomic_DNA"/>
</dbReference>